<dbReference type="Pfam" id="PF02609">
    <property type="entry name" value="Exonuc_VII_S"/>
    <property type="match status" value="1"/>
</dbReference>
<protein>
    <recommendedName>
        <fullName evidence="6">Exodeoxyribonuclease 7 small subunit</fullName>
        <ecNumber evidence="6">3.1.11.6</ecNumber>
    </recommendedName>
    <alternativeName>
        <fullName evidence="6">Exodeoxyribonuclease VII small subunit</fullName>
        <shortName evidence="6">Exonuclease VII small subunit</shortName>
    </alternativeName>
</protein>
<evidence type="ECO:0000313" key="8">
    <source>
        <dbReference type="EMBL" id="MDT0616922.1"/>
    </source>
</evidence>
<dbReference type="NCBIfam" id="TIGR01280">
    <property type="entry name" value="xseB"/>
    <property type="match status" value="1"/>
</dbReference>
<accession>A0ABU3B525</accession>
<keyword evidence="2 6" id="KW-0963">Cytoplasm</keyword>
<dbReference type="InterPro" id="IPR003761">
    <property type="entry name" value="Exonuc_VII_S"/>
</dbReference>
<organism evidence="8 9">
    <name type="scientific">Spectribacter acetivorans</name>
    <dbReference type="NCBI Taxonomy" id="3075603"/>
    <lineage>
        <taxon>Bacteria</taxon>
        <taxon>Pseudomonadati</taxon>
        <taxon>Pseudomonadota</taxon>
        <taxon>Gammaproteobacteria</taxon>
        <taxon>Salinisphaerales</taxon>
        <taxon>Salinisphaeraceae</taxon>
        <taxon>Spectribacter</taxon>
    </lineage>
</organism>
<dbReference type="PANTHER" id="PTHR34137:SF1">
    <property type="entry name" value="EXODEOXYRIBONUCLEASE 7 SMALL SUBUNIT"/>
    <property type="match status" value="1"/>
</dbReference>
<keyword evidence="4 6" id="KW-0378">Hydrolase</keyword>
<dbReference type="PANTHER" id="PTHR34137">
    <property type="entry name" value="EXODEOXYRIBONUCLEASE 7 SMALL SUBUNIT"/>
    <property type="match status" value="1"/>
</dbReference>
<comment type="similarity">
    <text evidence="1 6">Belongs to the XseB family.</text>
</comment>
<sequence>MTDPESPDQNDELAAFETAMNELESLVESLESGEIGLEESLARFEKGVALARRCQAALKSAELRVEQLLEDDQGGRLGAFEDPDA</sequence>
<dbReference type="EC" id="3.1.11.6" evidence="6"/>
<keyword evidence="9" id="KW-1185">Reference proteome</keyword>
<dbReference type="NCBIfam" id="NF002139">
    <property type="entry name" value="PRK00977.1-3"/>
    <property type="match status" value="1"/>
</dbReference>
<comment type="subcellular location">
    <subcellularLocation>
        <location evidence="6">Cytoplasm</location>
    </subcellularLocation>
</comment>
<evidence type="ECO:0000256" key="7">
    <source>
        <dbReference type="SAM" id="Coils"/>
    </source>
</evidence>
<reference evidence="8 9" key="1">
    <citation type="submission" date="2023-09" db="EMBL/GenBank/DDBJ databases">
        <authorList>
            <person name="Rey-Velasco X."/>
        </authorList>
    </citation>
    <scope>NUCLEOTIDE SEQUENCE [LARGE SCALE GENOMIC DNA]</scope>
    <source>
        <strain evidence="8 9">P385</strain>
    </source>
</reference>
<evidence type="ECO:0000313" key="9">
    <source>
        <dbReference type="Proteomes" id="UP001259982"/>
    </source>
</evidence>
<dbReference type="RefSeq" id="WP_311656443.1">
    <property type="nucleotide sequence ID" value="NZ_JAVRHY010000001.1"/>
</dbReference>
<keyword evidence="5 6" id="KW-0269">Exonuclease</keyword>
<proteinExistence type="inferred from homology"/>
<dbReference type="Gene3D" id="1.10.287.1040">
    <property type="entry name" value="Exonuclease VII, small subunit"/>
    <property type="match status" value="1"/>
</dbReference>
<evidence type="ECO:0000256" key="1">
    <source>
        <dbReference type="ARBA" id="ARBA00009998"/>
    </source>
</evidence>
<dbReference type="GO" id="GO:0008855">
    <property type="term" value="F:exodeoxyribonuclease VII activity"/>
    <property type="evidence" value="ECO:0007669"/>
    <property type="project" value="UniProtKB-EC"/>
</dbReference>
<feature type="coiled-coil region" evidence="7">
    <location>
        <begin position="13"/>
        <end position="71"/>
    </location>
</feature>
<keyword evidence="3 6" id="KW-0540">Nuclease</keyword>
<gene>
    <name evidence="6" type="primary">xseB</name>
    <name evidence="8" type="ORF">RM531_00400</name>
</gene>
<dbReference type="EMBL" id="JAVRHY010000001">
    <property type="protein sequence ID" value="MDT0616922.1"/>
    <property type="molecule type" value="Genomic_DNA"/>
</dbReference>
<comment type="subunit">
    <text evidence="6">Heterooligomer composed of large and small subunits.</text>
</comment>
<evidence type="ECO:0000256" key="3">
    <source>
        <dbReference type="ARBA" id="ARBA00022722"/>
    </source>
</evidence>
<comment type="catalytic activity">
    <reaction evidence="6">
        <text>Exonucleolytic cleavage in either 5'- to 3'- or 3'- to 5'-direction to yield nucleoside 5'-phosphates.</text>
        <dbReference type="EC" id="3.1.11.6"/>
    </reaction>
</comment>
<dbReference type="HAMAP" id="MF_00337">
    <property type="entry name" value="Exonuc_7_S"/>
    <property type="match status" value="1"/>
</dbReference>
<dbReference type="SUPFAM" id="SSF116842">
    <property type="entry name" value="XseB-like"/>
    <property type="match status" value="1"/>
</dbReference>
<name>A0ABU3B525_9GAMM</name>
<dbReference type="Proteomes" id="UP001259982">
    <property type="component" value="Unassembled WGS sequence"/>
</dbReference>
<evidence type="ECO:0000256" key="5">
    <source>
        <dbReference type="ARBA" id="ARBA00022839"/>
    </source>
</evidence>
<dbReference type="InterPro" id="IPR037004">
    <property type="entry name" value="Exonuc_VII_ssu_sf"/>
</dbReference>
<dbReference type="NCBIfam" id="NF002140">
    <property type="entry name" value="PRK00977.1-4"/>
    <property type="match status" value="1"/>
</dbReference>
<comment type="caution">
    <text evidence="8">The sequence shown here is derived from an EMBL/GenBank/DDBJ whole genome shotgun (WGS) entry which is preliminary data.</text>
</comment>
<evidence type="ECO:0000256" key="4">
    <source>
        <dbReference type="ARBA" id="ARBA00022801"/>
    </source>
</evidence>
<comment type="function">
    <text evidence="6">Bidirectionally degrades single-stranded DNA into large acid-insoluble oligonucleotides, which are then degraded further into small acid-soluble oligonucleotides.</text>
</comment>
<keyword evidence="7" id="KW-0175">Coiled coil</keyword>
<evidence type="ECO:0000256" key="6">
    <source>
        <dbReference type="HAMAP-Rule" id="MF_00337"/>
    </source>
</evidence>
<evidence type="ECO:0000256" key="2">
    <source>
        <dbReference type="ARBA" id="ARBA00022490"/>
    </source>
</evidence>